<dbReference type="PROSITE" id="PS51186">
    <property type="entry name" value="GNAT"/>
    <property type="match status" value="1"/>
</dbReference>
<dbReference type="Gene3D" id="3.40.630.30">
    <property type="match status" value="1"/>
</dbReference>
<dbReference type="InterPro" id="IPR000182">
    <property type="entry name" value="GNAT_dom"/>
</dbReference>
<proteinExistence type="predicted"/>
<evidence type="ECO:0000313" key="4">
    <source>
        <dbReference type="EMBL" id="SLN53109.1"/>
    </source>
</evidence>
<dbReference type="CDD" id="cd04301">
    <property type="entry name" value="NAT_SF"/>
    <property type="match status" value="1"/>
</dbReference>
<dbReference type="OrthoDB" id="7651332at2"/>
<evidence type="ECO:0000259" key="3">
    <source>
        <dbReference type="PROSITE" id="PS51186"/>
    </source>
</evidence>
<keyword evidence="2" id="KW-0012">Acyltransferase</keyword>
<name>A0A1Y5T5P7_9RHOB</name>
<keyword evidence="5" id="KW-1185">Reference proteome</keyword>
<reference evidence="4 5" key="1">
    <citation type="submission" date="2017-03" db="EMBL/GenBank/DDBJ databases">
        <authorList>
            <person name="Afonso C.L."/>
            <person name="Miller P.J."/>
            <person name="Scott M.A."/>
            <person name="Spackman E."/>
            <person name="Goraichik I."/>
            <person name="Dimitrov K.M."/>
            <person name="Suarez D.L."/>
            <person name="Swayne D.E."/>
        </authorList>
    </citation>
    <scope>NUCLEOTIDE SEQUENCE [LARGE SCALE GENOMIC DNA]</scope>
    <source>
        <strain evidence="4 5">CECT 7971</strain>
    </source>
</reference>
<accession>A0A1Y5T5P7</accession>
<dbReference type="EMBL" id="FWFW01000009">
    <property type="protein sequence ID" value="SLN53109.1"/>
    <property type="molecule type" value="Genomic_DNA"/>
</dbReference>
<dbReference type="SUPFAM" id="SSF55729">
    <property type="entry name" value="Acyl-CoA N-acyltransferases (Nat)"/>
    <property type="match status" value="1"/>
</dbReference>
<dbReference type="Pfam" id="PF00583">
    <property type="entry name" value="Acetyltransf_1"/>
    <property type="match status" value="1"/>
</dbReference>
<dbReference type="Proteomes" id="UP000193307">
    <property type="component" value="Unassembled WGS sequence"/>
</dbReference>
<evidence type="ECO:0000313" key="5">
    <source>
        <dbReference type="Proteomes" id="UP000193307"/>
    </source>
</evidence>
<dbReference type="InterPro" id="IPR016181">
    <property type="entry name" value="Acyl_CoA_acyltransferase"/>
</dbReference>
<dbReference type="InterPro" id="IPR050832">
    <property type="entry name" value="Bact_Acetyltransf"/>
</dbReference>
<feature type="domain" description="N-acetyltransferase" evidence="3">
    <location>
        <begin position="9"/>
        <end position="159"/>
    </location>
</feature>
<dbReference type="AlphaFoldDB" id="A0A1Y5T5P7"/>
<dbReference type="GO" id="GO:0016747">
    <property type="term" value="F:acyltransferase activity, transferring groups other than amino-acyl groups"/>
    <property type="evidence" value="ECO:0007669"/>
    <property type="project" value="InterPro"/>
</dbReference>
<sequence length="160" mass="17771">MIETLEQTITIRPARRSDCRALARMIEELAKHHGDVPLISEDALRSSVFTTEPWLSILVAERGERLIGYAGLVRGFKLHFGQRTLDLHHLYIAKDMRGRGVGRQLIDAAADTATALGCRELTVSTQDINTAAQLSYAACGFEQVPKDPSITFKMDLDLYA</sequence>
<organism evidence="4 5">
    <name type="scientific">Pacificibacter marinus</name>
    <dbReference type="NCBI Taxonomy" id="658057"/>
    <lineage>
        <taxon>Bacteria</taxon>
        <taxon>Pseudomonadati</taxon>
        <taxon>Pseudomonadota</taxon>
        <taxon>Alphaproteobacteria</taxon>
        <taxon>Rhodobacterales</taxon>
        <taxon>Roseobacteraceae</taxon>
        <taxon>Pacificibacter</taxon>
    </lineage>
</organism>
<keyword evidence="1 4" id="KW-0808">Transferase</keyword>
<protein>
    <submittedName>
        <fullName evidence="4">Putative acetyltransferase</fullName>
    </submittedName>
</protein>
<gene>
    <name evidence="4" type="ORF">PAM7971_02699</name>
</gene>
<dbReference type="RefSeq" id="WP_085849817.1">
    <property type="nucleotide sequence ID" value="NZ_FNZV01000009.1"/>
</dbReference>
<evidence type="ECO:0000256" key="1">
    <source>
        <dbReference type="ARBA" id="ARBA00022679"/>
    </source>
</evidence>
<evidence type="ECO:0000256" key="2">
    <source>
        <dbReference type="ARBA" id="ARBA00023315"/>
    </source>
</evidence>
<dbReference type="STRING" id="658057.SAMN04488032_1099"/>
<dbReference type="PANTHER" id="PTHR43877">
    <property type="entry name" value="AMINOALKYLPHOSPHONATE N-ACETYLTRANSFERASE-RELATED-RELATED"/>
    <property type="match status" value="1"/>
</dbReference>